<dbReference type="Gene3D" id="3.30.70.270">
    <property type="match status" value="1"/>
</dbReference>
<dbReference type="EMBL" id="JABVCQ010000039">
    <property type="protein sequence ID" value="MBB1127176.1"/>
    <property type="molecule type" value="Genomic_DNA"/>
</dbReference>
<dbReference type="PROSITE" id="PS50883">
    <property type="entry name" value="EAL"/>
    <property type="match status" value="1"/>
</dbReference>
<keyword evidence="6" id="KW-0238">DNA-binding</keyword>
<organism evidence="12 13">
    <name type="scientific">Thiospirillum jenense</name>
    <dbReference type="NCBI Taxonomy" id="1653858"/>
    <lineage>
        <taxon>Bacteria</taxon>
        <taxon>Pseudomonadati</taxon>
        <taxon>Pseudomonadota</taxon>
        <taxon>Gammaproteobacteria</taxon>
        <taxon>Chromatiales</taxon>
        <taxon>Chromatiaceae</taxon>
        <taxon>Thiospirillum</taxon>
    </lineage>
</organism>
<dbReference type="SMART" id="SM00267">
    <property type="entry name" value="GGDEF"/>
    <property type="match status" value="1"/>
</dbReference>
<dbReference type="Gene3D" id="3.40.50.2300">
    <property type="match status" value="1"/>
</dbReference>
<evidence type="ECO:0000256" key="2">
    <source>
        <dbReference type="ARBA" id="ARBA00022553"/>
    </source>
</evidence>
<dbReference type="InterPro" id="IPR052155">
    <property type="entry name" value="Biofilm_reg_signaling"/>
</dbReference>
<dbReference type="SMART" id="SM00448">
    <property type="entry name" value="REC"/>
    <property type="match status" value="1"/>
</dbReference>
<dbReference type="EC" id="3.1.4.52" evidence="1"/>
<keyword evidence="4" id="KW-0902">Two-component regulatory system</keyword>
<dbReference type="FunFam" id="3.40.50.2300:FF:000001">
    <property type="entry name" value="DNA-binding response regulator PhoB"/>
    <property type="match status" value="1"/>
</dbReference>
<dbReference type="AlphaFoldDB" id="A0A839HJS8"/>
<evidence type="ECO:0000256" key="7">
    <source>
        <dbReference type="ARBA" id="ARBA00023163"/>
    </source>
</evidence>
<dbReference type="Pfam" id="PF00072">
    <property type="entry name" value="Response_reg"/>
    <property type="match status" value="1"/>
</dbReference>
<dbReference type="InterPro" id="IPR000160">
    <property type="entry name" value="GGDEF_dom"/>
</dbReference>
<dbReference type="InterPro" id="IPR043128">
    <property type="entry name" value="Rev_trsase/Diguanyl_cyclase"/>
</dbReference>
<dbReference type="SUPFAM" id="SSF52172">
    <property type="entry name" value="CheY-like"/>
    <property type="match status" value="1"/>
</dbReference>
<feature type="modified residue" description="4-aspartylphosphate" evidence="8">
    <location>
        <position position="55"/>
    </location>
</feature>
<reference evidence="12 13" key="1">
    <citation type="journal article" date="2020" name="Arch. Microbiol.">
        <title>The genome sequence of the giant phototrophic gammaproteobacterium Thiospirillum jenense gives insight into its physiological properties and phylogenetic relationships.</title>
        <authorList>
            <person name="Imhoff J.F."/>
            <person name="Meyer T.E."/>
            <person name="Kyndt J.A."/>
        </authorList>
    </citation>
    <scope>NUCLEOTIDE SEQUENCE [LARGE SCALE GENOMIC DNA]</scope>
    <source>
        <strain evidence="12 13">DSM 216</strain>
    </source>
</reference>
<dbReference type="PROSITE" id="PS50887">
    <property type="entry name" value="GGDEF"/>
    <property type="match status" value="1"/>
</dbReference>
<proteinExistence type="predicted"/>
<evidence type="ECO:0000259" key="9">
    <source>
        <dbReference type="PROSITE" id="PS50110"/>
    </source>
</evidence>
<dbReference type="GO" id="GO:0003677">
    <property type="term" value="F:DNA binding"/>
    <property type="evidence" value="ECO:0007669"/>
    <property type="project" value="UniProtKB-KW"/>
</dbReference>
<dbReference type="GO" id="GO:0000160">
    <property type="term" value="P:phosphorelay signal transduction system"/>
    <property type="evidence" value="ECO:0007669"/>
    <property type="project" value="UniProtKB-KW"/>
</dbReference>
<dbReference type="Gene3D" id="3.20.20.450">
    <property type="entry name" value="EAL domain"/>
    <property type="match status" value="1"/>
</dbReference>
<sequence>MADPEQILVVDDDRSTRSLLRGVLSRQGYHIAEASNGVEAVNLFQQHNPALVLLDVLMPIMDGFTACTEIRRSDRDDTPIIILTADDDFSAIDRAFDVGATDFIFKPINWTLLIQRVRYALRAGALNREVRRNQMRQDSARRLSKLLFWEWQLNNDQLHWSDDLSILRDIVGHEIHTSDEFFNIIHPEDQGRVQRTLQLVRQGASHIDIELRLRVNGQIRVVRMVGERGKQVRDQDQVFGALQDLTDSRRAEALADYLALHDELTGLNNRRLFIRQIGDAITEIQHGDDDQHSMLFVAFIDLMRFHRHNDALGQSTGDLLLRRFAGRLGKLVPNPGAVARVGGDEFGILLRCTAQDNALDRFNALLANLSQPFYLDGNTDAFLTYTVGIARYPDDGADADELLAMAQEAQRLARNQGRGLAFATSDQQSGSRSSEALALERDLHRALDNEEFFLVYQPQMDLRQGQIVGVEALLRWHHPERGLVSPIQFIPVLEDTGLITRVGDWVIAEACRQSAQWSAQGLILRVGINLSPRQFLEPTLFDRVMLLIAETGANPNEIELEITESLAMQEPATAIALLQRFRAADIQIAIDDFGIGHSSLEYLLKFPIDAIKIDRAFVINVTNALADRAIVRAVTAIGQTLGLNIIAEGVETLRQCDFLEALGVTEIQGYLIGKPMPPRDLIMLLQTFSRPGF</sequence>
<evidence type="ECO:0000259" key="10">
    <source>
        <dbReference type="PROSITE" id="PS50883"/>
    </source>
</evidence>
<dbReference type="InterPro" id="IPR001789">
    <property type="entry name" value="Sig_transdc_resp-reg_receiver"/>
</dbReference>
<dbReference type="PANTHER" id="PTHR44757:SF2">
    <property type="entry name" value="BIOFILM ARCHITECTURE MAINTENANCE PROTEIN MBAA"/>
    <property type="match status" value="1"/>
</dbReference>
<dbReference type="InterPro" id="IPR001633">
    <property type="entry name" value="EAL_dom"/>
</dbReference>
<dbReference type="InterPro" id="IPR029787">
    <property type="entry name" value="Nucleotide_cyclase"/>
</dbReference>
<dbReference type="InterPro" id="IPR035965">
    <property type="entry name" value="PAS-like_dom_sf"/>
</dbReference>
<dbReference type="Pfam" id="PF00563">
    <property type="entry name" value="EAL"/>
    <property type="match status" value="1"/>
</dbReference>
<evidence type="ECO:0000313" key="12">
    <source>
        <dbReference type="EMBL" id="MBB1127176.1"/>
    </source>
</evidence>
<evidence type="ECO:0000256" key="4">
    <source>
        <dbReference type="ARBA" id="ARBA00023012"/>
    </source>
</evidence>
<dbReference type="Proteomes" id="UP000548632">
    <property type="component" value="Unassembled WGS sequence"/>
</dbReference>
<dbReference type="SMART" id="SM00052">
    <property type="entry name" value="EAL"/>
    <property type="match status" value="1"/>
</dbReference>
<keyword evidence="3" id="KW-0973">c-di-GMP</keyword>
<dbReference type="RefSeq" id="WP_182584803.1">
    <property type="nucleotide sequence ID" value="NZ_JABVCQ010000039.1"/>
</dbReference>
<dbReference type="InterPro" id="IPR035919">
    <property type="entry name" value="EAL_sf"/>
</dbReference>
<dbReference type="InterPro" id="IPR011006">
    <property type="entry name" value="CheY-like_superfamily"/>
</dbReference>
<evidence type="ECO:0000256" key="8">
    <source>
        <dbReference type="PROSITE-ProRule" id="PRU00169"/>
    </source>
</evidence>
<dbReference type="SUPFAM" id="SSF55073">
    <property type="entry name" value="Nucleotide cyclase"/>
    <property type="match status" value="1"/>
</dbReference>
<evidence type="ECO:0000256" key="1">
    <source>
        <dbReference type="ARBA" id="ARBA00012282"/>
    </source>
</evidence>
<evidence type="ECO:0000256" key="6">
    <source>
        <dbReference type="ARBA" id="ARBA00023125"/>
    </source>
</evidence>
<keyword evidence="5" id="KW-0805">Transcription regulation</keyword>
<dbReference type="FunFam" id="3.20.20.450:FF:000001">
    <property type="entry name" value="Cyclic di-GMP phosphodiesterase yahA"/>
    <property type="match status" value="1"/>
</dbReference>
<evidence type="ECO:0000259" key="11">
    <source>
        <dbReference type="PROSITE" id="PS50887"/>
    </source>
</evidence>
<evidence type="ECO:0000256" key="5">
    <source>
        <dbReference type="ARBA" id="ARBA00023015"/>
    </source>
</evidence>
<keyword evidence="7" id="KW-0804">Transcription</keyword>
<dbReference type="PROSITE" id="PS50110">
    <property type="entry name" value="RESPONSE_REGULATORY"/>
    <property type="match status" value="1"/>
</dbReference>
<name>A0A839HJS8_9GAMM</name>
<keyword evidence="2 8" id="KW-0597">Phosphoprotein</keyword>
<dbReference type="CDD" id="cd17574">
    <property type="entry name" value="REC_OmpR"/>
    <property type="match status" value="1"/>
</dbReference>
<evidence type="ECO:0000313" key="13">
    <source>
        <dbReference type="Proteomes" id="UP000548632"/>
    </source>
</evidence>
<feature type="domain" description="GGDEF" evidence="11">
    <location>
        <begin position="293"/>
        <end position="426"/>
    </location>
</feature>
<protein>
    <recommendedName>
        <fullName evidence="1">cyclic-guanylate-specific phosphodiesterase</fullName>
        <ecNumber evidence="1">3.1.4.52</ecNumber>
    </recommendedName>
</protein>
<feature type="domain" description="Response regulatory" evidence="9">
    <location>
        <begin position="6"/>
        <end position="121"/>
    </location>
</feature>
<dbReference type="GO" id="GO:0071111">
    <property type="term" value="F:cyclic-guanylate-specific phosphodiesterase activity"/>
    <property type="evidence" value="ECO:0007669"/>
    <property type="project" value="UniProtKB-EC"/>
</dbReference>
<evidence type="ECO:0000256" key="3">
    <source>
        <dbReference type="ARBA" id="ARBA00022636"/>
    </source>
</evidence>
<dbReference type="CDD" id="cd01948">
    <property type="entry name" value="EAL"/>
    <property type="match status" value="1"/>
</dbReference>
<dbReference type="Pfam" id="PF00990">
    <property type="entry name" value="GGDEF"/>
    <property type="match status" value="1"/>
</dbReference>
<comment type="caution">
    <text evidence="12">The sequence shown here is derived from an EMBL/GenBank/DDBJ whole genome shotgun (WGS) entry which is preliminary data.</text>
</comment>
<dbReference type="SUPFAM" id="SSF141868">
    <property type="entry name" value="EAL domain-like"/>
    <property type="match status" value="1"/>
</dbReference>
<dbReference type="SUPFAM" id="SSF55785">
    <property type="entry name" value="PYP-like sensor domain (PAS domain)"/>
    <property type="match status" value="1"/>
</dbReference>
<keyword evidence="13" id="KW-1185">Reference proteome</keyword>
<dbReference type="PANTHER" id="PTHR44757">
    <property type="entry name" value="DIGUANYLATE CYCLASE DGCP"/>
    <property type="match status" value="1"/>
</dbReference>
<dbReference type="Gene3D" id="3.30.450.20">
    <property type="entry name" value="PAS domain"/>
    <property type="match status" value="1"/>
</dbReference>
<gene>
    <name evidence="12" type="ORF">HUK38_13220</name>
</gene>
<dbReference type="CDD" id="cd01949">
    <property type="entry name" value="GGDEF"/>
    <property type="match status" value="1"/>
</dbReference>
<accession>A0A839HJS8</accession>
<feature type="domain" description="EAL" evidence="10">
    <location>
        <begin position="436"/>
        <end position="689"/>
    </location>
</feature>
<dbReference type="NCBIfam" id="TIGR00254">
    <property type="entry name" value="GGDEF"/>
    <property type="match status" value="1"/>
</dbReference>